<evidence type="ECO:0008006" key="3">
    <source>
        <dbReference type="Google" id="ProtNLM"/>
    </source>
</evidence>
<dbReference type="Proteomes" id="UP000325315">
    <property type="component" value="Unassembled WGS sequence"/>
</dbReference>
<sequence>MYFGLRETFGVTNHGREEKERIISDFEGSLSRRGIHWCKWSNICKLKENGSLSFRVLVRYLPLSYLEKYLGVKDFVGIEAPLEGRIRGKISLFGWTIDFRDRLIAKYDI</sequence>
<reference evidence="2" key="1">
    <citation type="journal article" date="2019" name="Plant Biotechnol. J.">
        <title>Genome sequencing of the Australian wild diploid species Gossypium australe highlights disease resistance and delayed gland morphogenesis.</title>
        <authorList>
            <person name="Cai Y."/>
            <person name="Cai X."/>
            <person name="Wang Q."/>
            <person name="Wang P."/>
            <person name="Zhang Y."/>
            <person name="Cai C."/>
            <person name="Xu Y."/>
            <person name="Wang K."/>
            <person name="Zhou Z."/>
            <person name="Wang C."/>
            <person name="Geng S."/>
            <person name="Li B."/>
            <person name="Dong Q."/>
            <person name="Hou Y."/>
            <person name="Wang H."/>
            <person name="Ai P."/>
            <person name="Liu Z."/>
            <person name="Yi F."/>
            <person name="Sun M."/>
            <person name="An G."/>
            <person name="Cheng J."/>
            <person name="Zhang Y."/>
            <person name="Shi Q."/>
            <person name="Xie Y."/>
            <person name="Shi X."/>
            <person name="Chang Y."/>
            <person name="Huang F."/>
            <person name="Chen Y."/>
            <person name="Hong S."/>
            <person name="Mi L."/>
            <person name="Sun Q."/>
            <person name="Zhang L."/>
            <person name="Zhou B."/>
            <person name="Peng R."/>
            <person name="Zhang X."/>
            <person name="Liu F."/>
        </authorList>
    </citation>
    <scope>NUCLEOTIDE SEQUENCE [LARGE SCALE GENOMIC DNA]</scope>
    <source>
        <strain evidence="2">cv. PA1801</strain>
    </source>
</reference>
<dbReference type="AlphaFoldDB" id="A0A5B6VUG4"/>
<evidence type="ECO:0000313" key="1">
    <source>
        <dbReference type="EMBL" id="KAA3473109.1"/>
    </source>
</evidence>
<protein>
    <recommendedName>
        <fullName evidence="3">Reverse transcriptase</fullName>
    </recommendedName>
</protein>
<evidence type="ECO:0000313" key="2">
    <source>
        <dbReference type="Proteomes" id="UP000325315"/>
    </source>
</evidence>
<comment type="caution">
    <text evidence="1">The sequence shown here is derived from an EMBL/GenBank/DDBJ whole genome shotgun (WGS) entry which is preliminary data.</text>
</comment>
<gene>
    <name evidence="1" type="ORF">EPI10_023517</name>
</gene>
<keyword evidence="2" id="KW-1185">Reference proteome</keyword>
<dbReference type="EMBL" id="SMMG02000005">
    <property type="protein sequence ID" value="KAA3473109.1"/>
    <property type="molecule type" value="Genomic_DNA"/>
</dbReference>
<accession>A0A5B6VUG4</accession>
<proteinExistence type="predicted"/>
<name>A0A5B6VUG4_9ROSI</name>
<organism evidence="1 2">
    <name type="scientific">Gossypium australe</name>
    <dbReference type="NCBI Taxonomy" id="47621"/>
    <lineage>
        <taxon>Eukaryota</taxon>
        <taxon>Viridiplantae</taxon>
        <taxon>Streptophyta</taxon>
        <taxon>Embryophyta</taxon>
        <taxon>Tracheophyta</taxon>
        <taxon>Spermatophyta</taxon>
        <taxon>Magnoliopsida</taxon>
        <taxon>eudicotyledons</taxon>
        <taxon>Gunneridae</taxon>
        <taxon>Pentapetalae</taxon>
        <taxon>rosids</taxon>
        <taxon>malvids</taxon>
        <taxon>Malvales</taxon>
        <taxon>Malvaceae</taxon>
        <taxon>Malvoideae</taxon>
        <taxon>Gossypium</taxon>
    </lineage>
</organism>